<gene>
    <name evidence="1" type="ORF">NEQG_02190</name>
</gene>
<dbReference type="AlphaFoldDB" id="I3EEJ6"/>
<evidence type="ECO:0000313" key="1">
    <source>
        <dbReference type="EMBL" id="EIJ87643.1"/>
    </source>
</evidence>
<reference evidence="1" key="1">
    <citation type="submission" date="2011-01" db="EMBL/GenBank/DDBJ databases">
        <title>The Genome Sequence of Nematocida parisii strain ERTm3.</title>
        <authorList>
            <consortium name="The Broad Institute Genome Sequencing Platform"/>
            <consortium name="The Broad Institute Genome Sequencing Center for Infectious Disease"/>
            <person name="Cuomo C."/>
            <person name="Troemel E."/>
            <person name="Young S.K."/>
            <person name="Zeng Q."/>
            <person name="Gargeya S."/>
            <person name="Fitzgerald M."/>
            <person name="Haas B."/>
            <person name="Abouelleil A."/>
            <person name="Alvarado L."/>
            <person name="Arachchi H.M."/>
            <person name="Berlin A."/>
            <person name="Chapman S.B."/>
            <person name="Gearin G."/>
            <person name="Goldberg J."/>
            <person name="Griggs A."/>
            <person name="Gujja S."/>
            <person name="Hansen M."/>
            <person name="Heiman D."/>
            <person name="Howarth C."/>
            <person name="Larimer J."/>
            <person name="Lui A."/>
            <person name="MacDonald P.J.P."/>
            <person name="McCowen C."/>
            <person name="Montmayeur A."/>
            <person name="Murphy C."/>
            <person name="Neiman D."/>
            <person name="Pearson M."/>
            <person name="Priest M."/>
            <person name="Roberts A."/>
            <person name="Saif S."/>
            <person name="Shea T."/>
            <person name="Sisk P."/>
            <person name="Stolte C."/>
            <person name="Sykes S."/>
            <person name="Wortman J."/>
            <person name="Nusbaum C."/>
            <person name="Birren B."/>
        </authorList>
    </citation>
    <scope>NUCLEOTIDE SEQUENCE</scope>
    <source>
        <strain evidence="1">ERTm3</strain>
    </source>
</reference>
<dbReference type="EMBL" id="GL870881">
    <property type="protein sequence ID" value="EIJ87643.1"/>
    <property type="molecule type" value="Genomic_DNA"/>
</dbReference>
<keyword evidence="2" id="KW-1185">Reference proteome</keyword>
<dbReference type="VEuPathDB" id="MicrosporidiaDB:NEQG_02190"/>
<accession>I3EEJ6</accession>
<name>I3EEJ6_NEMP3</name>
<dbReference type="InParanoid" id="I3EEJ6"/>
<dbReference type="HOGENOM" id="CLU_2942307_0_0_1"/>
<organism evidence="1 2">
    <name type="scientific">Nematocida parisii (strain ERTm3)</name>
    <name type="common">Nematode killer fungus</name>
    <dbReference type="NCBI Taxonomy" id="935791"/>
    <lineage>
        <taxon>Eukaryota</taxon>
        <taxon>Fungi</taxon>
        <taxon>Fungi incertae sedis</taxon>
        <taxon>Microsporidia</taxon>
        <taxon>Nematocida</taxon>
    </lineage>
</organism>
<protein>
    <submittedName>
        <fullName evidence="1">Uncharacterized protein</fullName>
    </submittedName>
</protein>
<dbReference type="Proteomes" id="UP000002872">
    <property type="component" value="Unassembled WGS sequence"/>
</dbReference>
<proteinExistence type="predicted"/>
<evidence type="ECO:0000313" key="2">
    <source>
        <dbReference type="Proteomes" id="UP000002872"/>
    </source>
</evidence>
<sequence length="60" mass="6672">MNKLFRRITAVGTLFIKLVLVIASVDGIGEYITVTNKSYINSKTKDARYNLLVPNGTNLI</sequence>